<evidence type="ECO:0000256" key="2">
    <source>
        <dbReference type="SAM" id="Phobius"/>
    </source>
</evidence>
<keyword evidence="2" id="KW-1133">Transmembrane helix</keyword>
<keyword evidence="1 3" id="KW-0732">Signal</keyword>
<gene>
    <name evidence="5" type="ORF">FSCOSCO3_A008327</name>
</gene>
<keyword evidence="2" id="KW-0812">Transmembrane</keyword>
<dbReference type="EMBL" id="CAWUFR010000002">
    <property type="protein sequence ID" value="CAK6949814.1"/>
    <property type="molecule type" value="Genomic_DNA"/>
</dbReference>
<sequence>MILFITLMMTSHCFLNGASAENMGLERIKKCSTKCSQGLGCKTKPDQLFPPPCQNPAADLNASPVFHNVSLSTVMSCEGRQKCSLHLRIKTVLQLTESIHGMTICTETAGMFTHCRILSFQKASRESMSGQKVEVEDDCTDIAPNQQVQIILKTFPDYCDITWTGTYDAPKCNNEDLRRHVSQCITGRLSYDVNPEKKELSVNVTDMLENHDYHLRLCHKHFICAGTGANALIKKEELVKRATLPYSRPLPCLCIEGWSAMIDAHRVRVCPFKDRLEELWLGINFDPLEEVLSWEPACPVAAAVALCQKREDGICEDLPLSSQNVSREKVTFTKVDPHPQLCMKFTAGSQSWIRCPFVDGRFQALEVAVKIQQGHREVKMLSQINATFSVGLCVKSATSPMCQTTETHYLRLEKHKSVGLNLTGELCKGNACLRIKRVDVKYAATDMHCFDKCDQSFLMLPATKQGTWALTWVIVPIGICLSAIITVALVLHVMLTVYQRRKERGNGGYCTSEKQTDSALNCVVPTIQTHPAHLGGVISAHSPQHGHTEKANLLSH</sequence>
<dbReference type="GO" id="GO:0030368">
    <property type="term" value="F:interleukin-17 receptor activity"/>
    <property type="evidence" value="ECO:0007669"/>
    <property type="project" value="InterPro"/>
</dbReference>
<evidence type="ECO:0000313" key="5">
    <source>
        <dbReference type="EMBL" id="CAK6949814.1"/>
    </source>
</evidence>
<feature type="domain" description="Interleukin-17 receptor C/E N-terminal" evidence="4">
    <location>
        <begin position="96"/>
        <end position="386"/>
    </location>
</feature>
<proteinExistence type="predicted"/>
<keyword evidence="2" id="KW-0472">Membrane</keyword>
<dbReference type="Proteomes" id="UP001314229">
    <property type="component" value="Unassembled WGS sequence"/>
</dbReference>
<feature type="chain" id="PRO_5043370795" evidence="3">
    <location>
        <begin position="21"/>
        <end position="556"/>
    </location>
</feature>
<dbReference type="PANTHER" id="PTHR15583:SF10">
    <property type="entry name" value="INTERLEUKIN-17 RECEPTOR E-LIKE-RELATED"/>
    <property type="match status" value="1"/>
</dbReference>
<dbReference type="PANTHER" id="PTHR15583">
    <property type="entry name" value="INTERLEUKIN-17 RECEPTOR"/>
    <property type="match status" value="1"/>
</dbReference>
<feature type="signal peptide" evidence="3">
    <location>
        <begin position="1"/>
        <end position="20"/>
    </location>
</feature>
<evidence type="ECO:0000256" key="3">
    <source>
        <dbReference type="SAM" id="SignalP"/>
    </source>
</evidence>
<evidence type="ECO:0000259" key="4">
    <source>
        <dbReference type="Pfam" id="PF15037"/>
    </source>
</evidence>
<reference evidence="5 6" key="1">
    <citation type="submission" date="2024-01" db="EMBL/GenBank/DDBJ databases">
        <authorList>
            <person name="Alioto T."/>
            <person name="Alioto T."/>
            <person name="Gomez Garrido J."/>
        </authorList>
    </citation>
    <scope>NUCLEOTIDE SEQUENCE [LARGE SCALE GENOMIC DNA]</scope>
</reference>
<feature type="transmembrane region" description="Helical" evidence="2">
    <location>
        <begin position="468"/>
        <end position="495"/>
    </location>
</feature>
<evidence type="ECO:0000313" key="6">
    <source>
        <dbReference type="Proteomes" id="UP001314229"/>
    </source>
</evidence>
<dbReference type="InterPro" id="IPR039465">
    <property type="entry name" value="IL-17_rcpt-like"/>
</dbReference>
<dbReference type="InterPro" id="IPR027841">
    <property type="entry name" value="IL-17_rcpt_C/E_N"/>
</dbReference>
<keyword evidence="6" id="KW-1185">Reference proteome</keyword>
<organism evidence="5 6">
    <name type="scientific">Scomber scombrus</name>
    <name type="common">Atlantic mackerel</name>
    <name type="synonym">Scomber vernalis</name>
    <dbReference type="NCBI Taxonomy" id="13677"/>
    <lineage>
        <taxon>Eukaryota</taxon>
        <taxon>Metazoa</taxon>
        <taxon>Chordata</taxon>
        <taxon>Craniata</taxon>
        <taxon>Vertebrata</taxon>
        <taxon>Euteleostomi</taxon>
        <taxon>Actinopterygii</taxon>
        <taxon>Neopterygii</taxon>
        <taxon>Teleostei</taxon>
        <taxon>Neoteleostei</taxon>
        <taxon>Acanthomorphata</taxon>
        <taxon>Pelagiaria</taxon>
        <taxon>Scombriformes</taxon>
        <taxon>Scombridae</taxon>
        <taxon>Scomber</taxon>
    </lineage>
</organism>
<comment type="caution">
    <text evidence="5">The sequence shown here is derived from an EMBL/GenBank/DDBJ whole genome shotgun (WGS) entry which is preliminary data.</text>
</comment>
<dbReference type="AlphaFoldDB" id="A0AAV1MSZ6"/>
<evidence type="ECO:0000256" key="1">
    <source>
        <dbReference type="ARBA" id="ARBA00022729"/>
    </source>
</evidence>
<name>A0AAV1MSZ6_SCOSC</name>
<dbReference type="Pfam" id="PF15037">
    <property type="entry name" value="IL17_R_N"/>
    <property type="match status" value="1"/>
</dbReference>
<accession>A0AAV1MSZ6</accession>
<protein>
    <submittedName>
        <fullName evidence="5">Interleukin-17 receptor E-like</fullName>
    </submittedName>
</protein>
<keyword evidence="5" id="KW-0675">Receptor</keyword>